<dbReference type="Proteomes" id="UP000435112">
    <property type="component" value="Unassembled WGS sequence"/>
</dbReference>
<evidence type="ECO:0000313" key="1">
    <source>
        <dbReference type="EMBL" id="KAE9006171.1"/>
    </source>
</evidence>
<evidence type="ECO:0000313" key="3">
    <source>
        <dbReference type="Proteomes" id="UP000429607"/>
    </source>
</evidence>
<comment type="caution">
    <text evidence="1">The sequence shown here is derived from an EMBL/GenBank/DDBJ whole genome shotgun (WGS) entry which is preliminary data.</text>
</comment>
<dbReference type="AlphaFoldDB" id="A0A6A3KFN4"/>
<name>A0A6A3KFN4_9STRA</name>
<proteinExistence type="predicted"/>
<evidence type="ECO:0000313" key="2">
    <source>
        <dbReference type="EMBL" id="KAE9012522.1"/>
    </source>
</evidence>
<organism evidence="1 3">
    <name type="scientific">Phytophthora rubi</name>
    <dbReference type="NCBI Taxonomy" id="129364"/>
    <lineage>
        <taxon>Eukaryota</taxon>
        <taxon>Sar</taxon>
        <taxon>Stramenopiles</taxon>
        <taxon>Oomycota</taxon>
        <taxon>Peronosporomycetes</taxon>
        <taxon>Peronosporales</taxon>
        <taxon>Peronosporaceae</taxon>
        <taxon>Phytophthora</taxon>
    </lineage>
</organism>
<gene>
    <name evidence="1" type="ORF">PR001_g17269</name>
    <name evidence="2" type="ORF">PR002_g14781</name>
</gene>
<accession>A0A6A3KFN4</accession>
<dbReference type="EMBL" id="QXFV01001425">
    <property type="protein sequence ID" value="KAE9006171.1"/>
    <property type="molecule type" value="Genomic_DNA"/>
</dbReference>
<evidence type="ECO:0000313" key="4">
    <source>
        <dbReference type="Proteomes" id="UP000435112"/>
    </source>
</evidence>
<dbReference type="Proteomes" id="UP000429607">
    <property type="component" value="Unassembled WGS sequence"/>
</dbReference>
<protein>
    <submittedName>
        <fullName evidence="1">Uncharacterized protein</fullName>
    </submittedName>
</protein>
<dbReference type="EMBL" id="QXFU01001041">
    <property type="protein sequence ID" value="KAE9012522.1"/>
    <property type="molecule type" value="Genomic_DNA"/>
</dbReference>
<dbReference type="OrthoDB" id="10461225at2759"/>
<sequence length="106" mass="11801">MANLHALIAANVSDELTNAQIVTIVLRVKCNLFVAGGLWPTCEMSRLLWSTNQPKRCNKCKTCTDSRRGGCFSSEEFGWSTYTFGCTTTTIRSSTPNIEIEYPLTE</sequence>
<reference evidence="3 4" key="1">
    <citation type="submission" date="2018-09" db="EMBL/GenBank/DDBJ databases">
        <title>Genomic investigation of the strawberry pathogen Phytophthora fragariae indicates pathogenicity is determined by transcriptional variation in three key races.</title>
        <authorList>
            <person name="Adams T.M."/>
            <person name="Armitage A.D."/>
            <person name="Sobczyk M.K."/>
            <person name="Bates H.J."/>
            <person name="Dunwell J.M."/>
            <person name="Nellist C.F."/>
            <person name="Harrison R.J."/>
        </authorList>
    </citation>
    <scope>NUCLEOTIDE SEQUENCE [LARGE SCALE GENOMIC DNA]</scope>
    <source>
        <strain evidence="1 3">SCRP249</strain>
        <strain evidence="2 4">SCRP324</strain>
    </source>
</reference>